<keyword evidence="1" id="KW-0732">Signal</keyword>
<reference evidence="2 3" key="1">
    <citation type="submission" date="2016-12" db="EMBL/GenBank/DDBJ databases">
        <title>The draft genome sequence of Actinophytocola xinjiangensis.</title>
        <authorList>
            <person name="Wang W."/>
            <person name="Yuan L."/>
        </authorList>
    </citation>
    <scope>NUCLEOTIDE SEQUENCE [LARGE SCALE GENOMIC DNA]</scope>
    <source>
        <strain evidence="2 3">CGMCC 4.4663</strain>
    </source>
</reference>
<dbReference type="AlphaFoldDB" id="A0A7Z0WMF2"/>
<dbReference type="EMBL" id="MSIF01000008">
    <property type="protein sequence ID" value="OLF09680.1"/>
    <property type="molecule type" value="Genomic_DNA"/>
</dbReference>
<dbReference type="Gene3D" id="3.50.30.30">
    <property type="match status" value="1"/>
</dbReference>
<dbReference type="SUPFAM" id="SSF81296">
    <property type="entry name" value="E set domains"/>
    <property type="match status" value="1"/>
</dbReference>
<evidence type="ECO:0000256" key="1">
    <source>
        <dbReference type="SAM" id="SignalP"/>
    </source>
</evidence>
<keyword evidence="3" id="KW-1185">Reference proteome</keyword>
<evidence type="ECO:0000313" key="2">
    <source>
        <dbReference type="EMBL" id="OLF09680.1"/>
    </source>
</evidence>
<gene>
    <name evidence="2" type="ORF">BLA60_17970</name>
</gene>
<sequence length="936" mass="100136">MAAAILGLAATGTVTAAAAEQPSGALTLDEPNAAVLMGDRTVTLLTGERMTVSGDPSGRLSVTALGGPTVDPLSADGPAGASDLQVTGIEAPGRPMVLSAVPPSATALVDSGVVDRRLFDLNALATSGFGVTSTPVTVHFAGVATAADSQRLAEALPASSYVSGTATSGRATVSVPVGESESFWDAVTTPRTFDPATPEGQAWAHNRDGAPRDLAEGLAGLTLDGSPLAVAPTSTVPTYTLTVRLHASADPGRWVHGEQLGVFFTGTAAPLIGVTGPKAGTLTNPSITCLGDRPQCATVVMTYAVPVGVYYLNGHFLDYRDTTAHTTYFHEPELAVNSDRVIDLHMDDGMWIDPRTPRPSDPMGYGIDSMRTLPNGLRIYNISTANEDNSSSGHYLAPTKQPARTGAFNMQLTSEWHEPYVTLTTDRGLNLRAAYPNRRHVLGVADYRPELSLRNTDLEVVDVGTGTPADFADVDVNGKLAVLGFDPDQQIACGVEKQVMDRASAAGAVAVLVDPRSDRTLVDACNIYWSMPILEDGQPVDSDLPLISVMPDEVRQLREQLTERQVTVRVDSPGRAGMSYMYELGQHFSGGIPASIDQTVSERRLATRNTSLHGPAGKGNVLGLHAFSPGFNLSVNWAMELAPSQTPGRSVTEYVSTSPDVRWHRMWTRYDTGVAQFWERSMEIVRTPETRTERWFNPSQSVGPVAVPDDLGSWPDWVYCSFCRNGDALSPVTYINHPEPNHESSMGYLPDTVLTDGNGQPVPLNTDDPRLPVYQLAAEEQRYTLESTMPGGHWFQWRFTSGHVAGNQLPPGTMCLEDYSGRDCGAPQPLIYLRYAAPVDAGNTAAAGTRHTVTVTPYHQAADGPAIREVATQVSFDGGTTWADARMRSHRDGTRSAIFTVPALADTDGHVTLRTTATDEAGNSTTQLRTHAYALR</sequence>
<organism evidence="2 3">
    <name type="scientific">Actinophytocola xinjiangensis</name>
    <dbReference type="NCBI Taxonomy" id="485602"/>
    <lineage>
        <taxon>Bacteria</taxon>
        <taxon>Bacillati</taxon>
        <taxon>Actinomycetota</taxon>
        <taxon>Actinomycetes</taxon>
        <taxon>Pseudonocardiales</taxon>
        <taxon>Pseudonocardiaceae</taxon>
    </lineage>
</organism>
<feature type="signal peptide" evidence="1">
    <location>
        <begin position="1"/>
        <end position="18"/>
    </location>
</feature>
<comment type="caution">
    <text evidence="2">The sequence shown here is derived from an EMBL/GenBank/DDBJ whole genome shotgun (WGS) entry which is preliminary data.</text>
</comment>
<dbReference type="InterPro" id="IPR046450">
    <property type="entry name" value="PA_dom_sf"/>
</dbReference>
<accession>A0A7Z0WMF2</accession>
<evidence type="ECO:0008006" key="4">
    <source>
        <dbReference type="Google" id="ProtNLM"/>
    </source>
</evidence>
<feature type="chain" id="PRO_5030900843" description="PA domain-containing protein" evidence="1">
    <location>
        <begin position="19"/>
        <end position="936"/>
    </location>
</feature>
<dbReference type="Proteomes" id="UP000185696">
    <property type="component" value="Unassembled WGS sequence"/>
</dbReference>
<dbReference type="Gene3D" id="2.60.40.650">
    <property type="match status" value="1"/>
</dbReference>
<proteinExistence type="predicted"/>
<name>A0A7Z0WMF2_9PSEU</name>
<evidence type="ECO:0000313" key="3">
    <source>
        <dbReference type="Proteomes" id="UP000185696"/>
    </source>
</evidence>
<protein>
    <recommendedName>
        <fullName evidence="4">PA domain-containing protein</fullName>
    </recommendedName>
</protein>
<dbReference type="InterPro" id="IPR014756">
    <property type="entry name" value="Ig_E-set"/>
</dbReference>
<dbReference type="SUPFAM" id="SSF52025">
    <property type="entry name" value="PA domain"/>
    <property type="match status" value="1"/>
</dbReference>